<proteinExistence type="predicted"/>
<dbReference type="AlphaFoldDB" id="A0A8S9N9E2"/>
<gene>
    <name evidence="2" type="ORF">F2Q69_00056103</name>
</gene>
<organism evidence="2 3">
    <name type="scientific">Brassica cretica</name>
    <name type="common">Mustard</name>
    <dbReference type="NCBI Taxonomy" id="69181"/>
    <lineage>
        <taxon>Eukaryota</taxon>
        <taxon>Viridiplantae</taxon>
        <taxon>Streptophyta</taxon>
        <taxon>Embryophyta</taxon>
        <taxon>Tracheophyta</taxon>
        <taxon>Spermatophyta</taxon>
        <taxon>Magnoliopsida</taxon>
        <taxon>eudicotyledons</taxon>
        <taxon>Gunneridae</taxon>
        <taxon>Pentapetalae</taxon>
        <taxon>rosids</taxon>
        <taxon>malvids</taxon>
        <taxon>Brassicales</taxon>
        <taxon>Brassicaceae</taxon>
        <taxon>Brassiceae</taxon>
        <taxon>Brassica</taxon>
    </lineage>
</organism>
<protein>
    <submittedName>
        <fullName evidence="2">Uncharacterized protein</fullName>
    </submittedName>
</protein>
<comment type="caution">
    <text evidence="2">The sequence shown here is derived from an EMBL/GenBank/DDBJ whole genome shotgun (WGS) entry which is preliminary data.</text>
</comment>
<name>A0A8S9N9E2_BRACR</name>
<evidence type="ECO:0000313" key="3">
    <source>
        <dbReference type="Proteomes" id="UP000712600"/>
    </source>
</evidence>
<evidence type="ECO:0000256" key="1">
    <source>
        <dbReference type="SAM" id="MobiDB-lite"/>
    </source>
</evidence>
<sequence>MLDKYTSVVLCPSSNQDKDEDFSHAVQSLHSVYIPDHGEIICVRSPDDQCLISHPQAESPHELQEPVDLSADRLVVELLIQKTYKRQGRRDQVSSKGIGAETKGGSVGLSAGVGGVMVSIIPEGSSRPLPHQRSEVELKWSSPAI</sequence>
<dbReference type="EMBL" id="QGKX02002183">
    <property type="protein sequence ID" value="KAF3490452.1"/>
    <property type="molecule type" value="Genomic_DNA"/>
</dbReference>
<reference evidence="2" key="1">
    <citation type="submission" date="2019-12" db="EMBL/GenBank/DDBJ databases">
        <title>Genome sequencing and annotation of Brassica cretica.</title>
        <authorList>
            <person name="Studholme D.J."/>
            <person name="Sarris P."/>
        </authorList>
    </citation>
    <scope>NUCLEOTIDE SEQUENCE</scope>
    <source>
        <strain evidence="2">PFS-109/04</strain>
        <tissue evidence="2">Leaf</tissue>
    </source>
</reference>
<feature type="region of interest" description="Disordered" evidence="1">
    <location>
        <begin position="123"/>
        <end position="145"/>
    </location>
</feature>
<dbReference type="Proteomes" id="UP000712600">
    <property type="component" value="Unassembled WGS sequence"/>
</dbReference>
<accession>A0A8S9N9E2</accession>
<evidence type="ECO:0000313" key="2">
    <source>
        <dbReference type="EMBL" id="KAF3490452.1"/>
    </source>
</evidence>